<evidence type="ECO:0000313" key="3">
    <source>
        <dbReference type="Proteomes" id="UP001163846"/>
    </source>
</evidence>
<evidence type="ECO:0000313" key="2">
    <source>
        <dbReference type="EMBL" id="KAJ3832895.1"/>
    </source>
</evidence>
<dbReference type="Proteomes" id="UP001163846">
    <property type="component" value="Unassembled WGS sequence"/>
</dbReference>
<sequence>MYSIHSFAHRAPASRAGVRWQPYGNPPPSGSTFVSTSSSCRSPLSKSSSSFSALTSPISTPPRDAAPLKQEPPQSTTLQPPRDTRFRNKNRYASSLVDQAVKSLCDIWHPQNIPQVFLITSCTAIPVPAASTKGNCQHPSQSAHNQHPVLFAIGIHPECDSHPGVSNLLPMKGFVHEVLRRSRTSGRVLQIALCYLEAVRPRIPEIAQSDNLIKVQTELADQITVTTEDGLARESEFCIGTDTILSNKSNDTMDNIRVIRVSDSESYSGSTAVFSGTTEDDESTSTLKKSKAPSPSLPPLPSLPSPLLCPRRAFLASLILASKFMQDECYSNRAWAELSGLPPREVGRCERALGDALDWRLWVGKFSSQSQTSRTAAEKDATFGQCRAHSSGASLLVSTPKNARHVQTKSELLKMEG</sequence>
<reference evidence="2" key="1">
    <citation type="submission" date="2022-08" db="EMBL/GenBank/DDBJ databases">
        <authorList>
            <consortium name="DOE Joint Genome Institute"/>
            <person name="Min B."/>
            <person name="Riley R."/>
            <person name="Sierra-Patev S."/>
            <person name="Naranjo-Ortiz M."/>
            <person name="Looney B."/>
            <person name="Konkel Z."/>
            <person name="Slot J.C."/>
            <person name="Sakamoto Y."/>
            <person name="Steenwyk J.L."/>
            <person name="Rokas A."/>
            <person name="Carro J."/>
            <person name="Camarero S."/>
            <person name="Ferreira P."/>
            <person name="Molpeceres G."/>
            <person name="Ruiz-Duenas F.J."/>
            <person name="Serrano A."/>
            <person name="Henrissat B."/>
            <person name="Drula E."/>
            <person name="Hughes K.W."/>
            <person name="Mata J.L."/>
            <person name="Ishikawa N.K."/>
            <person name="Vargas-Isla R."/>
            <person name="Ushijima S."/>
            <person name="Smith C.A."/>
            <person name="Ahrendt S."/>
            <person name="Andreopoulos W."/>
            <person name="He G."/>
            <person name="Labutti K."/>
            <person name="Lipzen A."/>
            <person name="Ng V."/>
            <person name="Sandor L."/>
            <person name="Barry K."/>
            <person name="Martinez A.T."/>
            <person name="Xiao Y."/>
            <person name="Gibbons J.G."/>
            <person name="Terashima K."/>
            <person name="Hibbett D.S."/>
            <person name="Grigoriev I.V."/>
        </authorList>
    </citation>
    <scope>NUCLEOTIDE SEQUENCE</scope>
    <source>
        <strain evidence="2">TFB9207</strain>
    </source>
</reference>
<dbReference type="AlphaFoldDB" id="A0AA38NYB6"/>
<dbReference type="Gene3D" id="1.10.472.10">
    <property type="entry name" value="Cyclin-like"/>
    <property type="match status" value="1"/>
</dbReference>
<dbReference type="GO" id="GO:0005634">
    <property type="term" value="C:nucleus"/>
    <property type="evidence" value="ECO:0007669"/>
    <property type="project" value="TreeGrafter"/>
</dbReference>
<gene>
    <name evidence="2" type="ORF">F5878DRAFT_570315</name>
</gene>
<organism evidence="2 3">
    <name type="scientific">Lentinula raphanica</name>
    <dbReference type="NCBI Taxonomy" id="153919"/>
    <lineage>
        <taxon>Eukaryota</taxon>
        <taxon>Fungi</taxon>
        <taxon>Dikarya</taxon>
        <taxon>Basidiomycota</taxon>
        <taxon>Agaricomycotina</taxon>
        <taxon>Agaricomycetes</taxon>
        <taxon>Agaricomycetidae</taxon>
        <taxon>Agaricales</taxon>
        <taxon>Marasmiineae</taxon>
        <taxon>Omphalotaceae</taxon>
        <taxon>Lentinula</taxon>
    </lineage>
</organism>
<name>A0AA38NYB6_9AGAR</name>
<dbReference type="PANTHER" id="PTHR15615">
    <property type="match status" value="1"/>
</dbReference>
<feature type="region of interest" description="Disordered" evidence="1">
    <location>
        <begin position="15"/>
        <end position="88"/>
    </location>
</feature>
<proteinExistence type="predicted"/>
<dbReference type="InterPro" id="IPR013922">
    <property type="entry name" value="Cyclin_PHO80-like"/>
</dbReference>
<keyword evidence="3" id="KW-1185">Reference proteome</keyword>
<dbReference type="GO" id="GO:0000307">
    <property type="term" value="C:cyclin-dependent protein kinase holoenzyme complex"/>
    <property type="evidence" value="ECO:0007669"/>
    <property type="project" value="TreeGrafter"/>
</dbReference>
<comment type="caution">
    <text evidence="2">The sequence shown here is derived from an EMBL/GenBank/DDBJ whole genome shotgun (WGS) entry which is preliminary data.</text>
</comment>
<dbReference type="PANTHER" id="PTHR15615:SF36">
    <property type="entry name" value="PHO85 CYCLIN-5"/>
    <property type="match status" value="1"/>
</dbReference>
<dbReference type="EMBL" id="MU806823">
    <property type="protein sequence ID" value="KAJ3832895.1"/>
    <property type="molecule type" value="Genomic_DNA"/>
</dbReference>
<feature type="region of interest" description="Disordered" evidence="1">
    <location>
        <begin position="268"/>
        <end position="302"/>
    </location>
</feature>
<feature type="compositionally biased region" description="Low complexity" evidence="1">
    <location>
        <begin position="30"/>
        <end position="58"/>
    </location>
</feature>
<evidence type="ECO:0008006" key="4">
    <source>
        <dbReference type="Google" id="ProtNLM"/>
    </source>
</evidence>
<dbReference type="GO" id="GO:0016538">
    <property type="term" value="F:cyclin-dependent protein serine/threonine kinase regulator activity"/>
    <property type="evidence" value="ECO:0007669"/>
    <property type="project" value="TreeGrafter"/>
</dbReference>
<dbReference type="GO" id="GO:0019901">
    <property type="term" value="F:protein kinase binding"/>
    <property type="evidence" value="ECO:0007669"/>
    <property type="project" value="InterPro"/>
</dbReference>
<accession>A0AA38NYB6</accession>
<evidence type="ECO:0000256" key="1">
    <source>
        <dbReference type="SAM" id="MobiDB-lite"/>
    </source>
</evidence>
<dbReference type="CDD" id="cd20557">
    <property type="entry name" value="CYCLIN_ScPCL1-like"/>
    <property type="match status" value="1"/>
</dbReference>
<protein>
    <recommendedName>
        <fullName evidence="4">Cyclin N-terminal domain-containing protein</fullName>
    </recommendedName>
</protein>